<keyword evidence="3" id="KW-1185">Reference proteome</keyword>
<sequence>MAIHLTKTGGQLVAFNPLFQHYKTNAMSGVLIYTNKAQSSFVNFAVLPSVMANSISRRLLVLALFIALSMSFSAAWGRRLLQATTTTTPPIFPNVPPGPFRGFPFPPFNGPYPEYRLPPFPGIPNVPPSAPGFPGTFPIFTAPPTFPNPTP</sequence>
<gene>
    <name evidence="2" type="ORF">V6N12_044446</name>
</gene>
<feature type="transmembrane region" description="Helical" evidence="1">
    <location>
        <begin position="59"/>
        <end position="77"/>
    </location>
</feature>
<reference evidence="2 3" key="1">
    <citation type="journal article" date="2024" name="G3 (Bethesda)">
        <title>Genome assembly of Hibiscus sabdariffa L. provides insights into metabolisms of medicinal natural products.</title>
        <authorList>
            <person name="Kim T."/>
        </authorList>
    </citation>
    <scope>NUCLEOTIDE SEQUENCE [LARGE SCALE GENOMIC DNA]</scope>
    <source>
        <strain evidence="2">TK-2024</strain>
        <tissue evidence="2">Old leaves</tissue>
    </source>
</reference>
<dbReference type="Proteomes" id="UP001472677">
    <property type="component" value="Unassembled WGS sequence"/>
</dbReference>
<name>A0ABR2BN02_9ROSI</name>
<comment type="caution">
    <text evidence="2">The sequence shown here is derived from an EMBL/GenBank/DDBJ whole genome shotgun (WGS) entry which is preliminary data.</text>
</comment>
<dbReference type="EMBL" id="JBBPBM010000099">
    <property type="protein sequence ID" value="KAK8508528.1"/>
    <property type="molecule type" value="Genomic_DNA"/>
</dbReference>
<evidence type="ECO:0000313" key="3">
    <source>
        <dbReference type="Proteomes" id="UP001472677"/>
    </source>
</evidence>
<organism evidence="2 3">
    <name type="scientific">Hibiscus sabdariffa</name>
    <name type="common">roselle</name>
    <dbReference type="NCBI Taxonomy" id="183260"/>
    <lineage>
        <taxon>Eukaryota</taxon>
        <taxon>Viridiplantae</taxon>
        <taxon>Streptophyta</taxon>
        <taxon>Embryophyta</taxon>
        <taxon>Tracheophyta</taxon>
        <taxon>Spermatophyta</taxon>
        <taxon>Magnoliopsida</taxon>
        <taxon>eudicotyledons</taxon>
        <taxon>Gunneridae</taxon>
        <taxon>Pentapetalae</taxon>
        <taxon>rosids</taxon>
        <taxon>malvids</taxon>
        <taxon>Malvales</taxon>
        <taxon>Malvaceae</taxon>
        <taxon>Malvoideae</taxon>
        <taxon>Hibiscus</taxon>
    </lineage>
</organism>
<protein>
    <submittedName>
        <fullName evidence="2">Uncharacterized protein</fullName>
    </submittedName>
</protein>
<keyword evidence="1" id="KW-1133">Transmembrane helix</keyword>
<evidence type="ECO:0000313" key="2">
    <source>
        <dbReference type="EMBL" id="KAK8508528.1"/>
    </source>
</evidence>
<proteinExistence type="predicted"/>
<keyword evidence="1" id="KW-0812">Transmembrane</keyword>
<accession>A0ABR2BN02</accession>
<keyword evidence="1" id="KW-0472">Membrane</keyword>
<evidence type="ECO:0000256" key="1">
    <source>
        <dbReference type="SAM" id="Phobius"/>
    </source>
</evidence>